<evidence type="ECO:0000259" key="1">
    <source>
        <dbReference type="Pfam" id="PF00535"/>
    </source>
</evidence>
<organism evidence="2 3">
    <name type="scientific">Methanocella arvoryzae (strain DSM 22066 / NBRC 105507 / MRE50)</name>
    <dbReference type="NCBI Taxonomy" id="351160"/>
    <lineage>
        <taxon>Archaea</taxon>
        <taxon>Methanobacteriati</taxon>
        <taxon>Methanobacteriota</taxon>
        <taxon>Stenosarchaea group</taxon>
        <taxon>Methanomicrobia</taxon>
        <taxon>Methanocellales</taxon>
        <taxon>Methanocellaceae</taxon>
        <taxon>Methanocella</taxon>
    </lineage>
</organism>
<sequence>MTSNCLLLLPTLNEEEALKALVPEIPSSFRVLVVDGGSTDRTREIAEGAGCLFLQQQFGKGKGCGVRTAMQYFLKGDHEYLAMIDADYTCDPREIDRLIERLGQGYHVVLGSRDPQKQVELLGRFSLFINRLTSGLTTLAYSQDLPDIQSCYWVFTRKAVETIYPGLSACGFDIEYDIVFNSWKEGLKIGYCPVTIRARKGESKFTKYLRLKQIWFGLTYIYRSLVIMAKRALRGGRHEAEHASPRPDK</sequence>
<evidence type="ECO:0000313" key="2">
    <source>
        <dbReference type="EMBL" id="CAJ37508.1"/>
    </source>
</evidence>
<accession>Q0W285</accession>
<dbReference type="InterPro" id="IPR029044">
    <property type="entry name" value="Nucleotide-diphossugar_trans"/>
</dbReference>
<dbReference type="GeneID" id="5145423"/>
<keyword evidence="3" id="KW-1185">Reference proteome</keyword>
<dbReference type="AlphaFoldDB" id="Q0W285"/>
<evidence type="ECO:0000313" key="3">
    <source>
        <dbReference type="Proteomes" id="UP000000663"/>
    </source>
</evidence>
<gene>
    <name evidence="2" type="ORF">RCIX2422</name>
</gene>
<dbReference type="RefSeq" id="WP_012035074.1">
    <property type="nucleotide sequence ID" value="NC_009464.1"/>
</dbReference>
<dbReference type="KEGG" id="rci:RCIX2422"/>
<dbReference type="eggNOG" id="arCOG00895">
    <property type="taxonomic scope" value="Archaea"/>
</dbReference>
<dbReference type="EMBL" id="AM114193">
    <property type="protein sequence ID" value="CAJ37508.1"/>
    <property type="molecule type" value="Genomic_DNA"/>
</dbReference>
<dbReference type="CAZy" id="GT2">
    <property type="family name" value="Glycosyltransferase Family 2"/>
</dbReference>
<feature type="domain" description="Glycosyltransferase 2-like" evidence="1">
    <location>
        <begin position="9"/>
        <end position="162"/>
    </location>
</feature>
<dbReference type="STRING" id="351160.RCIX2422"/>
<dbReference type="InterPro" id="IPR001173">
    <property type="entry name" value="Glyco_trans_2-like"/>
</dbReference>
<name>Q0W285_METAR</name>
<dbReference type="Pfam" id="PF00535">
    <property type="entry name" value="Glycos_transf_2"/>
    <property type="match status" value="1"/>
</dbReference>
<dbReference type="Gene3D" id="3.90.550.10">
    <property type="entry name" value="Spore Coat Polysaccharide Biosynthesis Protein SpsA, Chain A"/>
    <property type="match status" value="1"/>
</dbReference>
<dbReference type="OrthoDB" id="103472at2157"/>
<dbReference type="Proteomes" id="UP000000663">
    <property type="component" value="Chromosome"/>
</dbReference>
<dbReference type="InterPro" id="IPR050256">
    <property type="entry name" value="Glycosyltransferase_2"/>
</dbReference>
<proteinExistence type="predicted"/>
<dbReference type="PANTHER" id="PTHR48090">
    <property type="entry name" value="UNDECAPRENYL-PHOSPHATE 4-DEOXY-4-FORMAMIDO-L-ARABINOSE TRANSFERASE-RELATED"/>
    <property type="match status" value="1"/>
</dbReference>
<reference evidence="2 3" key="1">
    <citation type="journal article" date="2006" name="Science">
        <title>Genome of rice cluster I archaea -- the key methane producers in the rice rhizosphere.</title>
        <authorList>
            <person name="Erkel C."/>
            <person name="Kube M."/>
            <person name="Reinhardt R."/>
            <person name="Liesack W."/>
        </authorList>
    </citation>
    <scope>NUCLEOTIDE SEQUENCE [LARGE SCALE GENOMIC DNA]</scope>
    <source>
        <strain evidence="3">DSM 22066 / NBRC 105507 / MRE50</strain>
    </source>
</reference>
<dbReference type="PANTHER" id="PTHR48090:SF7">
    <property type="entry name" value="RFBJ PROTEIN"/>
    <property type="match status" value="1"/>
</dbReference>
<protein>
    <submittedName>
        <fullName evidence="2">Glycosyltransferase (Family 2)</fullName>
    </submittedName>
</protein>
<dbReference type="CDD" id="cd04179">
    <property type="entry name" value="DPM_DPG-synthase_like"/>
    <property type="match status" value="1"/>
</dbReference>
<dbReference type="SUPFAM" id="SSF53448">
    <property type="entry name" value="Nucleotide-diphospho-sugar transferases"/>
    <property type="match status" value="1"/>
</dbReference>